<protein>
    <submittedName>
        <fullName evidence="2">Uncharacterized protein</fullName>
    </submittedName>
</protein>
<organism evidence="2 3">
    <name type="scientific">Cytospora chrysosperma</name>
    <name type="common">Cytospora canker fungus</name>
    <name type="synonym">Sphaeria chrysosperma</name>
    <dbReference type="NCBI Taxonomy" id="252740"/>
    <lineage>
        <taxon>Eukaryota</taxon>
        <taxon>Fungi</taxon>
        <taxon>Dikarya</taxon>
        <taxon>Ascomycota</taxon>
        <taxon>Pezizomycotina</taxon>
        <taxon>Sordariomycetes</taxon>
        <taxon>Sordariomycetidae</taxon>
        <taxon>Diaporthales</taxon>
        <taxon>Cytosporaceae</taxon>
        <taxon>Cytospora</taxon>
    </lineage>
</organism>
<accession>A0A423WDN1</accession>
<comment type="caution">
    <text evidence="2">The sequence shown here is derived from an EMBL/GenBank/DDBJ whole genome shotgun (WGS) entry which is preliminary data.</text>
</comment>
<name>A0A423WDN1_CYTCH</name>
<keyword evidence="3" id="KW-1185">Reference proteome</keyword>
<evidence type="ECO:0000256" key="1">
    <source>
        <dbReference type="SAM" id="MobiDB-lite"/>
    </source>
</evidence>
<dbReference type="OrthoDB" id="5239640at2759"/>
<feature type="compositionally biased region" description="Basic residues" evidence="1">
    <location>
        <begin position="367"/>
        <end position="376"/>
    </location>
</feature>
<evidence type="ECO:0000313" key="3">
    <source>
        <dbReference type="Proteomes" id="UP000284375"/>
    </source>
</evidence>
<proteinExistence type="predicted"/>
<dbReference type="Proteomes" id="UP000284375">
    <property type="component" value="Unassembled WGS sequence"/>
</dbReference>
<sequence>MGRNHSKAGEEKSEPSYPSLCLRAMAPSTPEPSISPPASFLAHRMQLLKERLMRQALISPMYRGPSWRAHQNSSTYWRNLEIMRTIDEIIEVVNENDRYGPREVFEEPDADVRASTPANTPWELGYKCQERYLADTCRFGEPDYDSEDDDDAIRCSVGYQGRDAEQAGASSRLGFHGPGSNIVETSEDSKGTPIRSGSSTLSQSSPSEPQQFHNDENYRPTAVSEARSFLDKSGWSEAPDDSESSEDDEEAETEEAESGRILKLFEDFPTCVERTERAAPLDEEYGAAAMRDPASQWTTIEGYKLPRRIREHLADLSIADAQACPSSKGLDAALNSDAHRWLFTTPHHQFEPSAYDVPERGGQLVRSARRRRRNRRRGGDQGCADGPKGLQRCSWRFWDEPDDVNRGPQIVVTEPSGEEHYLVDLETFWSKLRQRSGRRAAGPARDDPERGMLLVMGGGGVEDMPVRGGPLHAEDEEALVSSAPEAVSSTTATTRGQRWSARLRQAFSRRGGGGGGGCGGQPRTLLPLCYNGGGGGGPGQQPEDSEAGRLLGFVDGAWDGCRRRQGVEVDDLLRLIGVLGLLRTIAYCCSKS</sequence>
<reference evidence="2 3" key="1">
    <citation type="submission" date="2015-09" db="EMBL/GenBank/DDBJ databases">
        <title>Host preference determinants of Valsa canker pathogens revealed by comparative genomics.</title>
        <authorList>
            <person name="Yin Z."/>
            <person name="Huang L."/>
        </authorList>
    </citation>
    <scope>NUCLEOTIDE SEQUENCE [LARGE SCALE GENOMIC DNA]</scope>
    <source>
        <strain evidence="2 3">YSFL</strain>
    </source>
</reference>
<dbReference type="STRING" id="252740.A0A423WDN1"/>
<dbReference type="AlphaFoldDB" id="A0A423WDN1"/>
<gene>
    <name evidence="2" type="ORF">VSDG_02193</name>
</gene>
<feature type="compositionally biased region" description="Acidic residues" evidence="1">
    <location>
        <begin position="238"/>
        <end position="256"/>
    </location>
</feature>
<feature type="region of interest" description="Disordered" evidence="1">
    <location>
        <begin position="165"/>
        <end position="260"/>
    </location>
</feature>
<feature type="compositionally biased region" description="Low complexity" evidence="1">
    <location>
        <begin position="196"/>
        <end position="207"/>
    </location>
</feature>
<evidence type="ECO:0000313" key="2">
    <source>
        <dbReference type="EMBL" id="ROW01527.1"/>
    </source>
</evidence>
<feature type="region of interest" description="Disordered" evidence="1">
    <location>
        <begin position="358"/>
        <end position="387"/>
    </location>
</feature>
<dbReference type="EMBL" id="LJZO01000006">
    <property type="protein sequence ID" value="ROW01527.1"/>
    <property type="molecule type" value="Genomic_DNA"/>
</dbReference>